<name>R7UJG2_CAPTE</name>
<evidence type="ECO:0000313" key="3">
    <source>
        <dbReference type="EnsemblMetazoa" id="CapteP189326"/>
    </source>
</evidence>
<reference evidence="4" key="1">
    <citation type="submission" date="2012-12" db="EMBL/GenBank/DDBJ databases">
        <authorList>
            <person name="Hellsten U."/>
            <person name="Grimwood J."/>
            <person name="Chapman J.A."/>
            <person name="Shapiro H."/>
            <person name="Aerts A."/>
            <person name="Otillar R.P."/>
            <person name="Terry A.Y."/>
            <person name="Boore J.L."/>
            <person name="Simakov O."/>
            <person name="Marletaz F."/>
            <person name="Cho S.-J."/>
            <person name="Edsinger-Gonzales E."/>
            <person name="Havlak P."/>
            <person name="Kuo D.-H."/>
            <person name="Larsson T."/>
            <person name="Lv J."/>
            <person name="Arendt D."/>
            <person name="Savage R."/>
            <person name="Osoegawa K."/>
            <person name="de Jong P."/>
            <person name="Lindberg D.R."/>
            <person name="Seaver E.C."/>
            <person name="Weisblat D.A."/>
            <person name="Putnam N.H."/>
            <person name="Grigoriev I.V."/>
            <person name="Rokhsar D.S."/>
        </authorList>
    </citation>
    <scope>NUCLEOTIDE SEQUENCE</scope>
    <source>
        <strain evidence="4">I ESC-2004</strain>
    </source>
</reference>
<sequence>MQKFIVILLIAGVLMSAQVEALKKFKERCMDMKCYKSCVAAAKQAYGVTESYSCLNDICVTPKGCDNDAVEDPEADEAIICIHEECYQGCLDVIFARIKHQQEMDSTQTSVLKGREANVTKLWPNGTYEPKAAVGRNWFNFADIFYSFLELEADQTNLWGIAIP</sequence>
<feature type="chain" id="PRO_5008788095" evidence="1">
    <location>
        <begin position="22"/>
        <end position="164"/>
    </location>
</feature>
<dbReference type="EMBL" id="AMQN01001225">
    <property type="status" value="NOT_ANNOTATED_CDS"/>
    <property type="molecule type" value="Genomic_DNA"/>
</dbReference>
<dbReference type="HOGENOM" id="CLU_1742303_0_0_1"/>
<reference evidence="2 4" key="2">
    <citation type="journal article" date="2013" name="Nature">
        <title>Insights into bilaterian evolution from three spiralian genomes.</title>
        <authorList>
            <person name="Simakov O."/>
            <person name="Marletaz F."/>
            <person name="Cho S.J."/>
            <person name="Edsinger-Gonzales E."/>
            <person name="Havlak P."/>
            <person name="Hellsten U."/>
            <person name="Kuo D.H."/>
            <person name="Larsson T."/>
            <person name="Lv J."/>
            <person name="Arendt D."/>
            <person name="Savage R."/>
            <person name="Osoegawa K."/>
            <person name="de Jong P."/>
            <person name="Grimwood J."/>
            <person name="Chapman J.A."/>
            <person name="Shapiro H."/>
            <person name="Aerts A."/>
            <person name="Otillar R.P."/>
            <person name="Terry A.Y."/>
            <person name="Boore J.L."/>
            <person name="Grigoriev I.V."/>
            <person name="Lindberg D.R."/>
            <person name="Seaver E.C."/>
            <person name="Weisblat D.A."/>
            <person name="Putnam N.H."/>
            <person name="Rokhsar D.S."/>
        </authorList>
    </citation>
    <scope>NUCLEOTIDE SEQUENCE</scope>
    <source>
        <strain evidence="2 4">I ESC-2004</strain>
    </source>
</reference>
<dbReference type="EMBL" id="KB300511">
    <property type="protein sequence ID" value="ELU06694.1"/>
    <property type="molecule type" value="Genomic_DNA"/>
</dbReference>
<evidence type="ECO:0000313" key="4">
    <source>
        <dbReference type="Proteomes" id="UP000014760"/>
    </source>
</evidence>
<feature type="signal peptide" evidence="1">
    <location>
        <begin position="1"/>
        <end position="21"/>
    </location>
</feature>
<gene>
    <name evidence="2" type="ORF">CAPTEDRAFT_189326</name>
</gene>
<reference evidence="3" key="3">
    <citation type="submission" date="2015-06" db="UniProtKB">
        <authorList>
            <consortium name="EnsemblMetazoa"/>
        </authorList>
    </citation>
    <scope>IDENTIFICATION</scope>
</reference>
<accession>R7UJG2</accession>
<protein>
    <submittedName>
        <fullName evidence="2 3">Uncharacterized protein</fullName>
    </submittedName>
</protein>
<dbReference type="EnsemblMetazoa" id="CapteT189326">
    <property type="protein sequence ID" value="CapteP189326"/>
    <property type="gene ID" value="CapteG189326"/>
</dbReference>
<proteinExistence type="predicted"/>
<keyword evidence="1" id="KW-0732">Signal</keyword>
<dbReference type="Proteomes" id="UP000014760">
    <property type="component" value="Unassembled WGS sequence"/>
</dbReference>
<evidence type="ECO:0000313" key="2">
    <source>
        <dbReference type="EMBL" id="ELU06694.1"/>
    </source>
</evidence>
<organism evidence="2">
    <name type="scientific">Capitella teleta</name>
    <name type="common">Polychaete worm</name>
    <dbReference type="NCBI Taxonomy" id="283909"/>
    <lineage>
        <taxon>Eukaryota</taxon>
        <taxon>Metazoa</taxon>
        <taxon>Spiralia</taxon>
        <taxon>Lophotrochozoa</taxon>
        <taxon>Annelida</taxon>
        <taxon>Polychaeta</taxon>
        <taxon>Sedentaria</taxon>
        <taxon>Scolecida</taxon>
        <taxon>Capitellidae</taxon>
        <taxon>Capitella</taxon>
    </lineage>
</organism>
<evidence type="ECO:0000256" key="1">
    <source>
        <dbReference type="SAM" id="SignalP"/>
    </source>
</evidence>
<keyword evidence="4" id="KW-1185">Reference proteome</keyword>
<dbReference type="AlphaFoldDB" id="R7UJG2"/>